<sequence length="154" mass="18034">MGLYLMLVLLICLINGLYTASLQVVDVSLQTEHTNDRHQHHHKITLKHFSEHTLCKNIRGKIKFLTALDDYFQNISDNMRINFVIDLCSRRDDMLIDWVKEIFDKDVNGRVDHSLVNFNRVTVTYLISNEYTTTAGGEMERPSCDLYWCQKTYS</sequence>
<name>A0ABY7EZE8_MYAAR</name>
<reference evidence="2" key="1">
    <citation type="submission" date="2022-11" db="EMBL/GenBank/DDBJ databases">
        <title>Centuries of genome instability and evolution in soft-shell clam transmissible cancer (bioRxiv).</title>
        <authorList>
            <person name="Hart S.F.M."/>
            <person name="Yonemitsu M.A."/>
            <person name="Giersch R.M."/>
            <person name="Beal B.F."/>
            <person name="Arriagada G."/>
            <person name="Davis B.W."/>
            <person name="Ostrander E.A."/>
            <person name="Goff S.P."/>
            <person name="Metzger M.J."/>
        </authorList>
    </citation>
    <scope>NUCLEOTIDE SEQUENCE</scope>
    <source>
        <strain evidence="2">MELC-2E11</strain>
        <tissue evidence="2">Siphon/mantle</tissue>
    </source>
</reference>
<gene>
    <name evidence="2" type="ORF">MAR_004579</name>
</gene>
<organism evidence="2 3">
    <name type="scientific">Mya arenaria</name>
    <name type="common">Soft-shell clam</name>
    <dbReference type="NCBI Taxonomy" id="6604"/>
    <lineage>
        <taxon>Eukaryota</taxon>
        <taxon>Metazoa</taxon>
        <taxon>Spiralia</taxon>
        <taxon>Lophotrochozoa</taxon>
        <taxon>Mollusca</taxon>
        <taxon>Bivalvia</taxon>
        <taxon>Autobranchia</taxon>
        <taxon>Heteroconchia</taxon>
        <taxon>Euheterodonta</taxon>
        <taxon>Imparidentia</taxon>
        <taxon>Neoheterodontei</taxon>
        <taxon>Myida</taxon>
        <taxon>Myoidea</taxon>
        <taxon>Myidae</taxon>
        <taxon>Mya</taxon>
    </lineage>
</organism>
<evidence type="ECO:0000256" key="1">
    <source>
        <dbReference type="SAM" id="SignalP"/>
    </source>
</evidence>
<proteinExistence type="predicted"/>
<keyword evidence="1" id="KW-0732">Signal</keyword>
<feature type="chain" id="PRO_5046408230" evidence="1">
    <location>
        <begin position="20"/>
        <end position="154"/>
    </location>
</feature>
<protein>
    <submittedName>
        <fullName evidence="2">Uncharacterized protein</fullName>
    </submittedName>
</protein>
<evidence type="ECO:0000313" key="3">
    <source>
        <dbReference type="Proteomes" id="UP001164746"/>
    </source>
</evidence>
<evidence type="ECO:0000313" key="2">
    <source>
        <dbReference type="EMBL" id="WAR14474.1"/>
    </source>
</evidence>
<feature type="signal peptide" evidence="1">
    <location>
        <begin position="1"/>
        <end position="19"/>
    </location>
</feature>
<dbReference type="Proteomes" id="UP001164746">
    <property type="component" value="Chromosome 9"/>
</dbReference>
<accession>A0ABY7EZE8</accession>
<dbReference type="EMBL" id="CP111020">
    <property type="protein sequence ID" value="WAR14474.1"/>
    <property type="molecule type" value="Genomic_DNA"/>
</dbReference>
<keyword evidence="3" id="KW-1185">Reference proteome</keyword>